<comment type="subunit">
    <text evidence="3">UreD, UreF and UreG form a complex that acts as a GTP-hydrolysis-dependent molecular chaperone, activating the urease apoprotein by helping to assemble the nickel containing metallocenter of UreC. The UreE protein probably delivers the nickel.</text>
</comment>
<dbReference type="InterPro" id="IPR002669">
    <property type="entry name" value="UreD"/>
</dbReference>
<proteinExistence type="inferred from homology"/>
<keyword evidence="3" id="KW-0996">Nickel insertion</keyword>
<dbReference type="RefSeq" id="WP_084045278.1">
    <property type="nucleotide sequence ID" value="NZ_FWWU01000003.1"/>
</dbReference>
<organism evidence="4 5">
    <name type="scientific">Deinococcus hopiensis KR-140</name>
    <dbReference type="NCBI Taxonomy" id="695939"/>
    <lineage>
        <taxon>Bacteria</taxon>
        <taxon>Thermotogati</taxon>
        <taxon>Deinococcota</taxon>
        <taxon>Deinococci</taxon>
        <taxon>Deinococcales</taxon>
        <taxon>Deinococcaceae</taxon>
        <taxon>Deinococcus</taxon>
    </lineage>
</organism>
<comment type="similarity">
    <text evidence="1 3">Belongs to the UreD family.</text>
</comment>
<evidence type="ECO:0000256" key="1">
    <source>
        <dbReference type="ARBA" id="ARBA00007177"/>
    </source>
</evidence>
<protein>
    <recommendedName>
        <fullName evidence="3">Urease accessory protein UreD</fullName>
    </recommendedName>
</protein>
<dbReference type="GO" id="GO:0016151">
    <property type="term" value="F:nickel cation binding"/>
    <property type="evidence" value="ECO:0007669"/>
    <property type="project" value="UniProtKB-UniRule"/>
</dbReference>
<reference evidence="4 5" key="1">
    <citation type="submission" date="2017-04" db="EMBL/GenBank/DDBJ databases">
        <authorList>
            <person name="Afonso C.L."/>
            <person name="Miller P.J."/>
            <person name="Scott M.A."/>
            <person name="Spackman E."/>
            <person name="Goraichik I."/>
            <person name="Dimitrov K.M."/>
            <person name="Suarez D.L."/>
            <person name="Swayne D.E."/>
        </authorList>
    </citation>
    <scope>NUCLEOTIDE SEQUENCE [LARGE SCALE GENOMIC DNA]</scope>
    <source>
        <strain evidence="4 5">KR-140</strain>
    </source>
</reference>
<dbReference type="GO" id="GO:0005737">
    <property type="term" value="C:cytoplasm"/>
    <property type="evidence" value="ECO:0007669"/>
    <property type="project" value="UniProtKB-SubCell"/>
</dbReference>
<keyword evidence="2 3" id="KW-0143">Chaperone</keyword>
<name>A0A1W1UCE9_9DEIO</name>
<evidence type="ECO:0000313" key="5">
    <source>
        <dbReference type="Proteomes" id="UP000192582"/>
    </source>
</evidence>
<keyword evidence="5" id="KW-1185">Reference proteome</keyword>
<evidence type="ECO:0000313" key="4">
    <source>
        <dbReference type="EMBL" id="SMB78713.1"/>
    </source>
</evidence>
<dbReference type="HAMAP" id="MF_01384">
    <property type="entry name" value="UreD"/>
    <property type="match status" value="1"/>
</dbReference>
<dbReference type="PANTHER" id="PTHR33643:SF1">
    <property type="entry name" value="UREASE ACCESSORY PROTEIN D"/>
    <property type="match status" value="1"/>
</dbReference>
<keyword evidence="3" id="KW-0963">Cytoplasm</keyword>
<dbReference type="AlphaFoldDB" id="A0A1W1UCE9"/>
<dbReference type="STRING" id="695939.SAMN00790413_05607"/>
<evidence type="ECO:0000256" key="2">
    <source>
        <dbReference type="ARBA" id="ARBA00023186"/>
    </source>
</evidence>
<dbReference type="Proteomes" id="UP000192582">
    <property type="component" value="Unassembled WGS sequence"/>
</dbReference>
<dbReference type="PANTHER" id="PTHR33643">
    <property type="entry name" value="UREASE ACCESSORY PROTEIN D"/>
    <property type="match status" value="1"/>
</dbReference>
<gene>
    <name evidence="3" type="primary">ureD</name>
    <name evidence="4" type="ORF">SAMN00790413_05607</name>
</gene>
<accession>A0A1W1UCE9</accession>
<dbReference type="EMBL" id="FWWU01000003">
    <property type="protein sequence ID" value="SMB78713.1"/>
    <property type="molecule type" value="Genomic_DNA"/>
</dbReference>
<comment type="function">
    <text evidence="3">Required for maturation of urease via the functional incorporation of the urease nickel metallocenter.</text>
</comment>
<dbReference type="Pfam" id="PF01774">
    <property type="entry name" value="UreD"/>
    <property type="match status" value="1"/>
</dbReference>
<evidence type="ECO:0000256" key="3">
    <source>
        <dbReference type="HAMAP-Rule" id="MF_01384"/>
    </source>
</evidence>
<sequence>MTLLRRTRTGVLHLHFGMRAGRTCLLRDTQKAPLMIVRPFTLPCGTLMVFVVNPTGGVLGGDHSEIHVRVEGGARALVLTQSATRVQPSPMGEAATQDILLEVAAGGRLEFYPERTLPFAGSAFRQTLRAELEEDAELGFLETLASGRVGSGERLQFREYTSRVEVRRGGKRVYLDALHLCPGPHTPAPGILGHCDYLASGVWVGGGPVADWPAVPGHLATGSTAGGAVWLRGASERGPVLDAELARAREALRRQLFNAVPLQVRR</sequence>
<comment type="subcellular location">
    <subcellularLocation>
        <location evidence="3">Cytoplasm</location>
    </subcellularLocation>
</comment>